<gene>
    <name evidence="2" type="ORF">SAMN04488494_2063</name>
</gene>
<dbReference type="Gene3D" id="3.90.550.10">
    <property type="entry name" value="Spore Coat Polysaccharide Biosynthesis Protein SpsA, Chain A"/>
    <property type="match status" value="1"/>
</dbReference>
<dbReference type="InterPro" id="IPR029044">
    <property type="entry name" value="Nucleotide-diphossugar_trans"/>
</dbReference>
<protein>
    <submittedName>
        <fullName evidence="2">Glycosyl transferase family 2</fullName>
    </submittedName>
</protein>
<dbReference type="OrthoDB" id="9802649at2"/>
<evidence type="ECO:0000313" key="2">
    <source>
        <dbReference type="EMBL" id="SHM52344.1"/>
    </source>
</evidence>
<sequence>MEQYIKGLVSVVIPTYKRTDKLERAIDSVLSQSYKNLELLLVNDNVPGDEYTEALKEKVRKYESDPRFHLLMQDKHINGAVARNFAIRRAQGEYIAFLDDDDWWEPTKIEKQVKVLSELDSSWGGASCLITQYDAEGRIIGKTRKYREGKIYKDVIFMTTDVATGTLLLRHTALDDAGYFDESLLRYQDVQLLTQFTYYFKLKLVEECLHNADCSDAQNRLIDENKLNNATNAYFKSTSSVINKLTLQERRCAIYIRKLLIGYVLLHHKQYFRGIKYCSSVVLSPMACSKAIQIFKRKQKEKIF</sequence>
<dbReference type="PANTHER" id="PTHR22916">
    <property type="entry name" value="GLYCOSYLTRANSFERASE"/>
    <property type="match status" value="1"/>
</dbReference>
<dbReference type="AlphaFoldDB" id="A0A1M7JH53"/>
<dbReference type="InterPro" id="IPR001173">
    <property type="entry name" value="Glyco_trans_2-like"/>
</dbReference>
<proteinExistence type="predicted"/>
<dbReference type="CDD" id="cd00761">
    <property type="entry name" value="Glyco_tranf_GTA_type"/>
    <property type="match status" value="1"/>
</dbReference>
<feature type="domain" description="Glycosyltransferase 2-like" evidence="1">
    <location>
        <begin position="10"/>
        <end position="121"/>
    </location>
</feature>
<reference evidence="2 3" key="1">
    <citation type="submission" date="2016-11" db="EMBL/GenBank/DDBJ databases">
        <authorList>
            <person name="Jaros S."/>
            <person name="Januszkiewicz K."/>
            <person name="Wedrychowicz H."/>
        </authorList>
    </citation>
    <scope>NUCLEOTIDE SEQUENCE [LARGE SCALE GENOMIC DNA]</scope>
    <source>
        <strain evidence="2 3">BPI-34</strain>
    </source>
</reference>
<dbReference type="RefSeq" id="WP_073045111.1">
    <property type="nucleotide sequence ID" value="NZ_FRCJ01000004.1"/>
</dbReference>
<dbReference type="EMBL" id="FRCJ01000004">
    <property type="protein sequence ID" value="SHM52344.1"/>
    <property type="molecule type" value="Genomic_DNA"/>
</dbReference>
<name>A0A1M7JH53_XYLRU</name>
<dbReference type="GO" id="GO:0016758">
    <property type="term" value="F:hexosyltransferase activity"/>
    <property type="evidence" value="ECO:0007669"/>
    <property type="project" value="UniProtKB-ARBA"/>
</dbReference>
<accession>A0A1M7JH53</accession>
<dbReference type="Pfam" id="PF00535">
    <property type="entry name" value="Glycos_transf_2"/>
    <property type="match status" value="1"/>
</dbReference>
<organism evidence="2 3">
    <name type="scientific">Xylanibacter ruminicola</name>
    <name type="common">Prevotella ruminicola</name>
    <dbReference type="NCBI Taxonomy" id="839"/>
    <lineage>
        <taxon>Bacteria</taxon>
        <taxon>Pseudomonadati</taxon>
        <taxon>Bacteroidota</taxon>
        <taxon>Bacteroidia</taxon>
        <taxon>Bacteroidales</taxon>
        <taxon>Prevotellaceae</taxon>
        <taxon>Xylanibacter</taxon>
    </lineage>
</organism>
<evidence type="ECO:0000259" key="1">
    <source>
        <dbReference type="Pfam" id="PF00535"/>
    </source>
</evidence>
<dbReference type="PANTHER" id="PTHR22916:SF3">
    <property type="entry name" value="UDP-GLCNAC:BETAGAL BETA-1,3-N-ACETYLGLUCOSAMINYLTRANSFERASE-LIKE PROTEIN 1"/>
    <property type="match status" value="1"/>
</dbReference>
<dbReference type="Proteomes" id="UP000184280">
    <property type="component" value="Unassembled WGS sequence"/>
</dbReference>
<keyword evidence="2" id="KW-0808">Transferase</keyword>
<evidence type="ECO:0000313" key="3">
    <source>
        <dbReference type="Proteomes" id="UP000184280"/>
    </source>
</evidence>
<dbReference type="SUPFAM" id="SSF53448">
    <property type="entry name" value="Nucleotide-diphospho-sugar transferases"/>
    <property type="match status" value="1"/>
</dbReference>